<feature type="domain" description="SH3b" evidence="2">
    <location>
        <begin position="320"/>
        <end position="369"/>
    </location>
</feature>
<dbReference type="Proteomes" id="UP000632063">
    <property type="component" value="Unassembled WGS sequence"/>
</dbReference>
<reference evidence="3 4" key="2">
    <citation type="journal article" date="2021" name="Int. J. Syst. Evol. Microbiol.">
        <title>Roseibium litorale sp. nov., isolated from a tidal flat sediment and proposal for the reclassification of Labrenzia polysiphoniae as Roseibium polysiphoniae comb. nov.</title>
        <authorList>
            <person name="Liu Y."/>
            <person name="Pei T."/>
            <person name="Du J."/>
            <person name="Chao M."/>
            <person name="Deng M.R."/>
            <person name="Zhu H."/>
        </authorList>
    </citation>
    <scope>NUCLEOTIDE SEQUENCE [LARGE SCALE GENOMIC DNA]</scope>
    <source>
        <strain evidence="3 4">4C16A</strain>
    </source>
</reference>
<gene>
    <name evidence="3" type="ORF">IG616_17950</name>
</gene>
<protein>
    <submittedName>
        <fullName evidence="3">SH3 domain-containing protein</fullName>
    </submittedName>
</protein>
<evidence type="ECO:0000313" key="3">
    <source>
        <dbReference type="EMBL" id="MBD8893432.1"/>
    </source>
</evidence>
<keyword evidence="4" id="KW-1185">Reference proteome</keyword>
<dbReference type="RefSeq" id="WP_192149561.1">
    <property type="nucleotide sequence ID" value="NZ_JACYXI010000013.1"/>
</dbReference>
<comment type="caution">
    <text evidence="3">The sequence shown here is derived from an EMBL/GenBank/DDBJ whole genome shotgun (WGS) entry which is preliminary data.</text>
</comment>
<reference evidence="4" key="1">
    <citation type="submission" date="2020-09" db="EMBL/GenBank/DDBJ databases">
        <title>The genome sequence of strain Labrenzia suaedae 4C16A.</title>
        <authorList>
            <person name="Liu Y."/>
        </authorList>
    </citation>
    <scope>NUCLEOTIDE SEQUENCE [LARGE SCALE GENOMIC DNA]</scope>
    <source>
        <strain evidence="4">4C16A</strain>
    </source>
</reference>
<proteinExistence type="predicted"/>
<sequence length="377" mass="38630">MYQTLDASKPMPARRPSGPVTWGPQSPAAPAFARRPFGSASAQGGAPKRPRILWTEDGSDLELPDLLAAGPALGAPFSRPSLFPDSPVSPPSEEAAAIDVDLEVDSDAAAAPKASTPAKGFVPFPRPAFLMSVAHKRVAVIAAGVSLATLTGFLLLPSSSSRTGDRMVTTGAIHVQPQMQDGTAAAKAQVAGTRFAESFSEAERERNGALAQKIQDRLPTVLANQAKDPMASLVSQTAETGQPVRTAGLYGEQMVLSPGSAAEDDLTLSTSLAQSPEAHGTSFLQEAAVVPEAEAAAGLSPAATRLKLGGTPLEGSANASVNLREGADMGTNVIGVVPAGAKLSVGECDTWWCAVSHDGKTGYIGRKFIDTAAAQAG</sequence>
<evidence type="ECO:0000256" key="1">
    <source>
        <dbReference type="SAM" id="MobiDB-lite"/>
    </source>
</evidence>
<organism evidence="3 4">
    <name type="scientific">Roseibium litorale</name>
    <dbReference type="NCBI Taxonomy" id="2803841"/>
    <lineage>
        <taxon>Bacteria</taxon>
        <taxon>Pseudomonadati</taxon>
        <taxon>Pseudomonadota</taxon>
        <taxon>Alphaproteobacteria</taxon>
        <taxon>Hyphomicrobiales</taxon>
        <taxon>Stappiaceae</taxon>
        <taxon>Roseibium</taxon>
    </lineage>
</organism>
<evidence type="ECO:0000259" key="2">
    <source>
        <dbReference type="Pfam" id="PF08239"/>
    </source>
</evidence>
<accession>A0ABR9CRC4</accession>
<feature type="compositionally biased region" description="Low complexity" evidence="1">
    <location>
        <begin position="28"/>
        <end position="37"/>
    </location>
</feature>
<name>A0ABR9CRC4_9HYPH</name>
<feature type="region of interest" description="Disordered" evidence="1">
    <location>
        <begin position="1"/>
        <end position="55"/>
    </location>
</feature>
<evidence type="ECO:0000313" key="4">
    <source>
        <dbReference type="Proteomes" id="UP000632063"/>
    </source>
</evidence>
<dbReference type="EMBL" id="JACYXI010000013">
    <property type="protein sequence ID" value="MBD8893432.1"/>
    <property type="molecule type" value="Genomic_DNA"/>
</dbReference>
<dbReference type="Pfam" id="PF08239">
    <property type="entry name" value="SH3_3"/>
    <property type="match status" value="1"/>
</dbReference>
<dbReference type="InterPro" id="IPR003646">
    <property type="entry name" value="SH3-like_bac-type"/>
</dbReference>
<dbReference type="Gene3D" id="2.30.30.40">
    <property type="entry name" value="SH3 Domains"/>
    <property type="match status" value="1"/>
</dbReference>